<organism evidence="2 3">
    <name type="scientific">Trifolium medium</name>
    <dbReference type="NCBI Taxonomy" id="97028"/>
    <lineage>
        <taxon>Eukaryota</taxon>
        <taxon>Viridiplantae</taxon>
        <taxon>Streptophyta</taxon>
        <taxon>Embryophyta</taxon>
        <taxon>Tracheophyta</taxon>
        <taxon>Spermatophyta</taxon>
        <taxon>Magnoliopsida</taxon>
        <taxon>eudicotyledons</taxon>
        <taxon>Gunneridae</taxon>
        <taxon>Pentapetalae</taxon>
        <taxon>rosids</taxon>
        <taxon>fabids</taxon>
        <taxon>Fabales</taxon>
        <taxon>Fabaceae</taxon>
        <taxon>Papilionoideae</taxon>
        <taxon>50 kb inversion clade</taxon>
        <taxon>NPAAA clade</taxon>
        <taxon>Hologalegina</taxon>
        <taxon>IRL clade</taxon>
        <taxon>Trifolieae</taxon>
        <taxon>Trifolium</taxon>
    </lineage>
</organism>
<feature type="compositionally biased region" description="Acidic residues" evidence="1">
    <location>
        <begin position="9"/>
        <end position="22"/>
    </location>
</feature>
<dbReference type="Proteomes" id="UP000265520">
    <property type="component" value="Unassembled WGS sequence"/>
</dbReference>
<evidence type="ECO:0000313" key="3">
    <source>
        <dbReference type="Proteomes" id="UP000265520"/>
    </source>
</evidence>
<evidence type="ECO:0000256" key="1">
    <source>
        <dbReference type="SAM" id="MobiDB-lite"/>
    </source>
</evidence>
<sequence>NLKSKSVADDTDDYENPSDDDAGSEKLDRVVKELFILLKEWFQRS</sequence>
<accession>A0A392SQ28</accession>
<protein>
    <submittedName>
        <fullName evidence="2">Uncharacterized protein</fullName>
    </submittedName>
</protein>
<evidence type="ECO:0000313" key="2">
    <source>
        <dbReference type="EMBL" id="MCI50789.1"/>
    </source>
</evidence>
<keyword evidence="3" id="KW-1185">Reference proteome</keyword>
<feature type="non-terminal residue" evidence="2">
    <location>
        <position position="1"/>
    </location>
</feature>
<dbReference type="AlphaFoldDB" id="A0A392SQ28"/>
<name>A0A392SQ28_9FABA</name>
<proteinExistence type="predicted"/>
<dbReference type="EMBL" id="LXQA010421951">
    <property type="protein sequence ID" value="MCI50789.1"/>
    <property type="molecule type" value="Genomic_DNA"/>
</dbReference>
<comment type="caution">
    <text evidence="2">The sequence shown here is derived from an EMBL/GenBank/DDBJ whole genome shotgun (WGS) entry which is preliminary data.</text>
</comment>
<reference evidence="2 3" key="1">
    <citation type="journal article" date="2018" name="Front. Plant Sci.">
        <title>Red Clover (Trifolium pratense) and Zigzag Clover (T. medium) - A Picture of Genomic Similarities and Differences.</title>
        <authorList>
            <person name="Dluhosova J."/>
            <person name="Istvanek J."/>
            <person name="Nedelnik J."/>
            <person name="Repkova J."/>
        </authorList>
    </citation>
    <scope>NUCLEOTIDE SEQUENCE [LARGE SCALE GENOMIC DNA]</scope>
    <source>
        <strain evidence="3">cv. 10/8</strain>
        <tissue evidence="2">Leaf</tissue>
    </source>
</reference>
<feature type="region of interest" description="Disordered" evidence="1">
    <location>
        <begin position="1"/>
        <end position="25"/>
    </location>
</feature>